<evidence type="ECO:0000313" key="2">
    <source>
        <dbReference type="EMBL" id="OAN31829.1"/>
    </source>
</evidence>
<dbReference type="EMBL" id="LWCR01000003">
    <property type="protein sequence ID" value="OAN31829.1"/>
    <property type="molecule type" value="Genomic_DNA"/>
</dbReference>
<proteinExistence type="predicted"/>
<dbReference type="Gene3D" id="3.40.1170.60">
    <property type="match status" value="1"/>
</dbReference>
<dbReference type="RefSeq" id="WP_064307040.1">
    <property type="nucleotide sequence ID" value="NZ_LWCR01000003.1"/>
</dbReference>
<name>A0A178LL52_9PSED</name>
<dbReference type="AlphaFoldDB" id="A0A178LL52"/>
<gene>
    <name evidence="2" type="ORF">A4V15_12295</name>
</gene>
<sequence>MKWACIYFTQFALDGVLRNCPDPDEPLVLLHGPIQRRIIKAANPAALSLGLRPEMTYTAAQAICPQFATVEYDEGALRRQHELLAAWAYGFSSQVSLHFDDALVLEVQWVLPR</sequence>
<comment type="caution">
    <text evidence="2">The sequence shown here is derived from an EMBL/GenBank/DDBJ whole genome shotgun (WGS) entry which is preliminary data.</text>
</comment>
<accession>A0A178LL52</accession>
<dbReference type="Pfam" id="PF00817">
    <property type="entry name" value="IMS"/>
    <property type="match status" value="1"/>
</dbReference>
<reference evidence="2 3" key="1">
    <citation type="submission" date="2016-04" db="EMBL/GenBank/DDBJ databases">
        <title>Draft Genome Sequences of Staphylococcus capitis Strain H36, S. capitis Strain H65, S. cohnii Strain H62, S. hominis Strain H69, Mycobacterium iranicum Strain H39, Plantibacter sp. Strain H53, Pseudomonas oryzihabitans Strain H72, and Microbacterium sp. Strain H83, isolated from residential settings.</title>
        <authorList>
            <person name="Lymperopoulou D."/>
            <person name="Adams R.I."/>
            <person name="Lindow S."/>
            <person name="Coil D.A."/>
            <person name="Jospin G."/>
            <person name="Eisen J.A."/>
        </authorList>
    </citation>
    <scope>NUCLEOTIDE SEQUENCE [LARGE SCALE GENOMIC DNA]</scope>
    <source>
        <strain evidence="2 3">H72</strain>
    </source>
</reference>
<feature type="domain" description="UmuC" evidence="1">
    <location>
        <begin position="24"/>
        <end position="100"/>
    </location>
</feature>
<dbReference type="InterPro" id="IPR001126">
    <property type="entry name" value="UmuC"/>
</dbReference>
<evidence type="ECO:0000313" key="3">
    <source>
        <dbReference type="Proteomes" id="UP000078356"/>
    </source>
</evidence>
<dbReference type="Proteomes" id="UP000078356">
    <property type="component" value="Unassembled WGS sequence"/>
</dbReference>
<dbReference type="SUPFAM" id="SSF56672">
    <property type="entry name" value="DNA/RNA polymerases"/>
    <property type="match status" value="1"/>
</dbReference>
<protein>
    <recommendedName>
        <fullName evidence="1">UmuC domain-containing protein</fullName>
    </recommendedName>
</protein>
<organism evidence="2 3">
    <name type="scientific">Pseudomonas oryzihabitans</name>
    <dbReference type="NCBI Taxonomy" id="47885"/>
    <lineage>
        <taxon>Bacteria</taxon>
        <taxon>Pseudomonadati</taxon>
        <taxon>Pseudomonadota</taxon>
        <taxon>Gammaproteobacteria</taxon>
        <taxon>Pseudomonadales</taxon>
        <taxon>Pseudomonadaceae</taxon>
        <taxon>Pseudomonas</taxon>
    </lineage>
</organism>
<dbReference type="InterPro" id="IPR043502">
    <property type="entry name" value="DNA/RNA_pol_sf"/>
</dbReference>
<evidence type="ECO:0000259" key="1">
    <source>
        <dbReference type="Pfam" id="PF00817"/>
    </source>
</evidence>
<dbReference type="GO" id="GO:0006281">
    <property type="term" value="P:DNA repair"/>
    <property type="evidence" value="ECO:0007669"/>
    <property type="project" value="InterPro"/>
</dbReference>